<evidence type="ECO:0000313" key="15">
    <source>
        <dbReference type="EMBL" id="MDO8168010.1"/>
    </source>
</evidence>
<dbReference type="Gene3D" id="3.70.10.10">
    <property type="match status" value="1"/>
</dbReference>
<comment type="caution">
    <text evidence="15">The sequence shown here is derived from an EMBL/GenBank/DDBJ whole genome shotgun (WGS) entry which is preliminary data.</text>
</comment>
<dbReference type="PIRSF" id="PIRSF000804">
    <property type="entry name" value="DNA_pol_III_b"/>
    <property type="match status" value="1"/>
</dbReference>
<protein>
    <recommendedName>
        <fullName evidence="11">Beta sliding clamp</fullName>
    </recommendedName>
</protein>
<dbReference type="Pfam" id="PF00712">
    <property type="entry name" value="DNA_pol3_beta"/>
    <property type="match status" value="1"/>
</dbReference>
<name>A0ABT9DFG3_9MOLU</name>
<evidence type="ECO:0000256" key="2">
    <source>
        <dbReference type="ARBA" id="ARBA00004496"/>
    </source>
</evidence>
<dbReference type="InterPro" id="IPR001001">
    <property type="entry name" value="DNA_polIII_beta"/>
</dbReference>
<evidence type="ECO:0000256" key="1">
    <source>
        <dbReference type="ARBA" id="ARBA00002266"/>
    </source>
</evidence>
<keyword evidence="8 11" id="KW-0235">DNA replication</keyword>
<keyword evidence="9 11" id="KW-0239">DNA-directed DNA polymerase</keyword>
<dbReference type="SMART" id="SM00480">
    <property type="entry name" value="POL3Bc"/>
    <property type="match status" value="1"/>
</dbReference>
<dbReference type="Gene3D" id="3.10.150.10">
    <property type="entry name" value="DNA Polymerase III, subunit A, domain 2"/>
    <property type="match status" value="1"/>
</dbReference>
<dbReference type="InterPro" id="IPR022637">
    <property type="entry name" value="DNA_polIII_beta_cen"/>
</dbReference>
<dbReference type="NCBIfam" id="TIGR00663">
    <property type="entry name" value="dnan"/>
    <property type="match status" value="1"/>
</dbReference>
<dbReference type="InterPro" id="IPR022635">
    <property type="entry name" value="DNA_polIII_beta_C"/>
</dbReference>
<evidence type="ECO:0000313" key="16">
    <source>
        <dbReference type="Proteomes" id="UP001172036"/>
    </source>
</evidence>
<feature type="domain" description="DNA polymerase III beta sliding clamp N-terminal" evidence="12">
    <location>
        <begin position="1"/>
        <end position="121"/>
    </location>
</feature>
<comment type="subunit">
    <text evidence="4">Forms a ring-shaped head-to-tail homodimer around DNA which binds and tethers DNA polymerases and other proteins to the DNA. The DNA replisome complex has a single clamp-loading complex (3 tau and 1 each of delta, delta', psi and chi subunits) which binds 3 Pol III cores (1 core on the leading strand and 2 on the lagging strand) each with a beta sliding clamp dimer. Additional proteins in the replisome are other copies of gamma, psi and chi, Ssb, DNA helicase and RNA primase.</text>
</comment>
<feature type="domain" description="DNA polymerase III beta sliding clamp C-terminal" evidence="14">
    <location>
        <begin position="261"/>
        <end position="374"/>
    </location>
</feature>
<evidence type="ECO:0000256" key="3">
    <source>
        <dbReference type="ARBA" id="ARBA00010752"/>
    </source>
</evidence>
<evidence type="ECO:0000256" key="9">
    <source>
        <dbReference type="ARBA" id="ARBA00022932"/>
    </source>
</evidence>
<proteinExistence type="inferred from homology"/>
<dbReference type="CDD" id="cd00140">
    <property type="entry name" value="beta_clamp"/>
    <property type="match status" value="1"/>
</dbReference>
<dbReference type="EMBL" id="JAOSID010000002">
    <property type="protein sequence ID" value="MDO8168010.1"/>
    <property type="molecule type" value="Genomic_DNA"/>
</dbReference>
<evidence type="ECO:0000256" key="5">
    <source>
        <dbReference type="ARBA" id="ARBA00022490"/>
    </source>
</evidence>
<gene>
    <name evidence="15" type="primary">dnaN</name>
    <name evidence="15" type="ORF">OC680_00740</name>
</gene>
<sequence>MNLEIKKEVLLHFLLQIQKILPQKTFFPVFNYIKLEISQDVFFLEVLNMNISVRIKIQDNSLKVKQNGSLVIVGKYFIDIIKKIDSVFIQIASIENRLLVIKTASSEYKLKIMNLCDFPSIDFVVDVNNVFMIRSNFFKRLIKETNIVTSKDKQQKILTGVNLFYQKPFLKAFATDSFRLSKKEIELNLNYSNFNIVIAHKNLEELNKLLEYQKDEFLKISVNNQRFILYCDSLIFQTSLLEGDYPLLPEIKMQQFPFFIKLNKEDLIKTLERLSLFLPKEENVFSNIIEIKIVNQQMIEISANSDEIGNAVERITPLKSSIKEGVKISLNVKHLEEILKVFPAKEIKILFQNGSNPFIIHNEEEKTLLYLILPFFPI</sequence>
<dbReference type="InterPro" id="IPR022634">
    <property type="entry name" value="DNA_polIII_beta_N"/>
</dbReference>
<dbReference type="SUPFAM" id="SSF55979">
    <property type="entry name" value="DNA clamp"/>
    <property type="match status" value="3"/>
</dbReference>
<keyword evidence="7 11" id="KW-0548">Nucleotidyltransferase</keyword>
<accession>A0ABT9DFG3</accession>
<evidence type="ECO:0000256" key="8">
    <source>
        <dbReference type="ARBA" id="ARBA00022705"/>
    </source>
</evidence>
<dbReference type="PANTHER" id="PTHR30478">
    <property type="entry name" value="DNA POLYMERASE III SUBUNIT BETA"/>
    <property type="match status" value="1"/>
</dbReference>
<dbReference type="PANTHER" id="PTHR30478:SF0">
    <property type="entry name" value="BETA SLIDING CLAMP"/>
    <property type="match status" value="1"/>
</dbReference>
<evidence type="ECO:0000256" key="7">
    <source>
        <dbReference type="ARBA" id="ARBA00022695"/>
    </source>
</evidence>
<keyword evidence="6 11" id="KW-0808">Transferase</keyword>
<evidence type="ECO:0000256" key="6">
    <source>
        <dbReference type="ARBA" id="ARBA00022679"/>
    </source>
</evidence>
<dbReference type="RefSeq" id="WP_304515213.1">
    <property type="nucleotide sequence ID" value="NZ_JAOSID010000002.1"/>
</dbReference>
<dbReference type="Pfam" id="PF02767">
    <property type="entry name" value="DNA_pol3_beta_2"/>
    <property type="match status" value="1"/>
</dbReference>
<evidence type="ECO:0000256" key="4">
    <source>
        <dbReference type="ARBA" id="ARBA00011400"/>
    </source>
</evidence>
<evidence type="ECO:0000259" key="14">
    <source>
        <dbReference type="Pfam" id="PF02768"/>
    </source>
</evidence>
<reference evidence="15 16" key="1">
    <citation type="journal article" date="2023" name="Int. J. Syst. Evol. Microbiol.">
        <title>The observation of taxonomic boundaries for the 16SrII and 16SrXXV phytoplasmas using genome-based delimitation.</title>
        <authorList>
            <person name="Rodrigues Jardim B."/>
            <person name="Tran-Nguyen L.T.T."/>
            <person name="Gambley C."/>
            <person name="Al-Sadi A.M."/>
            <person name="Al-Subhi A.M."/>
            <person name="Foissac X."/>
            <person name="Salar P."/>
            <person name="Cai H."/>
            <person name="Yang J.Y."/>
            <person name="Davis R."/>
            <person name="Jones L."/>
            <person name="Rodoni B."/>
            <person name="Constable F.E."/>
        </authorList>
    </citation>
    <scope>NUCLEOTIDE SEQUENCE [LARGE SCALE GENOMIC DNA]</scope>
    <source>
        <strain evidence="15">BAWM-155c</strain>
    </source>
</reference>
<keyword evidence="10" id="KW-0238">DNA-binding</keyword>
<evidence type="ECO:0000256" key="11">
    <source>
        <dbReference type="PIRNR" id="PIRNR000804"/>
    </source>
</evidence>
<keyword evidence="16" id="KW-1185">Reference proteome</keyword>
<dbReference type="Proteomes" id="UP001172036">
    <property type="component" value="Unassembled WGS sequence"/>
</dbReference>
<evidence type="ECO:0000259" key="13">
    <source>
        <dbReference type="Pfam" id="PF02767"/>
    </source>
</evidence>
<dbReference type="Pfam" id="PF02768">
    <property type="entry name" value="DNA_pol3_beta_3"/>
    <property type="match status" value="1"/>
</dbReference>
<evidence type="ECO:0000256" key="10">
    <source>
        <dbReference type="ARBA" id="ARBA00023125"/>
    </source>
</evidence>
<dbReference type="GO" id="GO:0003887">
    <property type="term" value="F:DNA-directed DNA polymerase activity"/>
    <property type="evidence" value="ECO:0007669"/>
    <property type="project" value="UniProtKB-EC"/>
</dbReference>
<comment type="function">
    <text evidence="1 11">Confers DNA tethering and processivity to DNA polymerases and other proteins. Acts as a clamp, forming a ring around DNA (a reaction catalyzed by the clamp-loading complex) which diffuses in an ATP-independent manner freely and bidirectionally along dsDNA. Initially characterized for its ability to contact the catalytic subunit of DNA polymerase III (Pol III), a complex, multichain enzyme responsible for most of the replicative synthesis in bacteria; Pol III exhibits 3'-5' exonuclease proofreading activity. The beta chain is required for initiation of replication as well as for processivity of DNA replication.</text>
</comment>
<keyword evidence="5 11" id="KW-0963">Cytoplasm</keyword>
<comment type="similarity">
    <text evidence="3 11">Belongs to the beta sliding clamp family.</text>
</comment>
<comment type="subcellular location">
    <subcellularLocation>
        <location evidence="2 11">Cytoplasm</location>
    </subcellularLocation>
</comment>
<dbReference type="InterPro" id="IPR046938">
    <property type="entry name" value="DNA_clamp_sf"/>
</dbReference>
<organism evidence="15 16">
    <name type="scientific">Candidatus Phytoplasma melaleucae</name>
    <dbReference type="NCBI Taxonomy" id="2982630"/>
    <lineage>
        <taxon>Bacteria</taxon>
        <taxon>Bacillati</taxon>
        <taxon>Mycoplasmatota</taxon>
        <taxon>Mollicutes</taxon>
        <taxon>Acholeplasmatales</taxon>
        <taxon>Acholeplasmataceae</taxon>
        <taxon>Candidatus Phytoplasma</taxon>
    </lineage>
</organism>
<evidence type="ECO:0000259" key="12">
    <source>
        <dbReference type="Pfam" id="PF00712"/>
    </source>
</evidence>
<feature type="domain" description="DNA polymerase III beta sliding clamp central" evidence="13">
    <location>
        <begin position="133"/>
        <end position="246"/>
    </location>
</feature>